<dbReference type="Pfam" id="PF00646">
    <property type="entry name" value="F-box"/>
    <property type="match status" value="1"/>
</dbReference>
<dbReference type="InterPro" id="IPR001810">
    <property type="entry name" value="F-box_dom"/>
</dbReference>
<comment type="caution">
    <text evidence="3">The sequence shown here is derived from an EMBL/GenBank/DDBJ whole genome shotgun (WGS) entry which is preliminary data.</text>
</comment>
<proteinExistence type="predicted"/>
<feature type="region of interest" description="Disordered" evidence="1">
    <location>
        <begin position="1"/>
        <end position="20"/>
    </location>
</feature>
<evidence type="ECO:0000259" key="2">
    <source>
        <dbReference type="Pfam" id="PF00646"/>
    </source>
</evidence>
<feature type="non-terminal residue" evidence="3">
    <location>
        <position position="288"/>
    </location>
</feature>
<reference evidence="3" key="1">
    <citation type="journal article" date="2021" name="J Fungi (Basel)">
        <title>Virulence traits and population genomics of the black yeast Aureobasidium melanogenum.</title>
        <authorList>
            <person name="Cernosa A."/>
            <person name="Sun X."/>
            <person name="Gostincar C."/>
            <person name="Fang C."/>
            <person name="Gunde-Cimerman N."/>
            <person name="Song Z."/>
        </authorList>
    </citation>
    <scope>NUCLEOTIDE SEQUENCE</scope>
    <source>
        <strain evidence="3">EXF-9911</strain>
    </source>
</reference>
<gene>
    <name evidence="3" type="ORF">KCU76_g1026</name>
</gene>
<dbReference type="OrthoDB" id="3839194at2759"/>
<dbReference type="InterPro" id="IPR036047">
    <property type="entry name" value="F-box-like_dom_sf"/>
</dbReference>
<dbReference type="SUPFAM" id="SSF81383">
    <property type="entry name" value="F-box domain"/>
    <property type="match status" value="1"/>
</dbReference>
<dbReference type="Proteomes" id="UP000779574">
    <property type="component" value="Unassembled WGS sequence"/>
</dbReference>
<evidence type="ECO:0000256" key="1">
    <source>
        <dbReference type="SAM" id="MobiDB-lite"/>
    </source>
</evidence>
<reference evidence="3" key="2">
    <citation type="submission" date="2021-08" db="EMBL/GenBank/DDBJ databases">
        <authorList>
            <person name="Gostincar C."/>
            <person name="Sun X."/>
            <person name="Song Z."/>
            <person name="Gunde-Cimerman N."/>
        </authorList>
    </citation>
    <scope>NUCLEOTIDE SEQUENCE</scope>
    <source>
        <strain evidence="3">EXF-9911</strain>
    </source>
</reference>
<protein>
    <recommendedName>
        <fullName evidence="2">F-box domain-containing protein</fullName>
    </recommendedName>
</protein>
<feature type="domain" description="F-box" evidence="2">
    <location>
        <begin position="29"/>
        <end position="63"/>
    </location>
</feature>
<dbReference type="AlphaFoldDB" id="A0A9P8EX98"/>
<accession>A0A9P8EX98</accession>
<organism evidence="3 4">
    <name type="scientific">Aureobasidium melanogenum</name>
    <name type="common">Aureobasidium pullulans var. melanogenum</name>
    <dbReference type="NCBI Taxonomy" id="46634"/>
    <lineage>
        <taxon>Eukaryota</taxon>
        <taxon>Fungi</taxon>
        <taxon>Dikarya</taxon>
        <taxon>Ascomycota</taxon>
        <taxon>Pezizomycotina</taxon>
        <taxon>Dothideomycetes</taxon>
        <taxon>Dothideomycetidae</taxon>
        <taxon>Dothideales</taxon>
        <taxon>Saccotheciaceae</taxon>
        <taxon>Aureobasidium</taxon>
    </lineage>
</organism>
<dbReference type="EMBL" id="JAHFXF010000022">
    <property type="protein sequence ID" value="KAG9700042.1"/>
    <property type="molecule type" value="Genomic_DNA"/>
</dbReference>
<evidence type="ECO:0000313" key="3">
    <source>
        <dbReference type="EMBL" id="KAG9700042.1"/>
    </source>
</evidence>
<evidence type="ECO:0000313" key="4">
    <source>
        <dbReference type="Proteomes" id="UP000779574"/>
    </source>
</evidence>
<name>A0A9P8EX98_AURME</name>
<sequence>MAPPTKMLDLTEHPKVASSTKTPKPVITFLDLPPEILLMITALLDEKQLPVLRLISKQACICLSDIFAKVHFAHLRHHLTEPSLHDLIQITSHAMFSTYVKSIEFSTARTKDPSPESSDPLLREDSEFRRAGHHVTMLVTVLENLSHHGNRKVSLGVFDRFYYRMVDELPTINSLPTQSTLLGHGYIKSYDVQNVLTCANPHGTEAGVRTKKAMCELFNLEKLGIVAKDLRDRRKKRIVDIDYEIEEWRGRDDVRLGCSAPRRQARNKMRKSPTREDKMFGELERCLR</sequence>